<keyword evidence="1" id="KW-0732">Signal</keyword>
<accession>A0A7T8DVC3</accession>
<proteinExistence type="evidence at transcript level"/>
<reference evidence="3" key="1">
    <citation type="journal article" date="2020" name="Mol. Cell">
        <title>Proteome analysis reveals a significant host-specific response in Rhizobium leguminosarum bv viciae endosymbiotic cells.</title>
        <authorList>
            <person name="Duran D."/>
            <person name="Albareda M."/>
            <person name="Marina A."/>
            <person name="Garcia C."/>
            <person name="Ruiz-Argueso T."/>
            <person name="Palacios J."/>
        </authorList>
    </citation>
    <scope>NUCLEOTIDE SEQUENCE</scope>
    <source>
        <tissue evidence="3">Root nodules</tissue>
    </source>
</reference>
<dbReference type="GO" id="GO:0046872">
    <property type="term" value="F:metal ion binding"/>
    <property type="evidence" value="ECO:0007669"/>
    <property type="project" value="InterPro"/>
</dbReference>
<name>A0A7T8DVC3_LENCU</name>
<evidence type="ECO:0000313" key="3">
    <source>
        <dbReference type="EMBL" id="QQO74679.1"/>
    </source>
</evidence>
<feature type="signal peptide" evidence="1">
    <location>
        <begin position="1"/>
        <end position="17"/>
    </location>
</feature>
<dbReference type="EMBL" id="MT371161">
    <property type="protein sequence ID" value="QQO74679.1"/>
    <property type="molecule type" value="mRNA"/>
</dbReference>
<protein>
    <submittedName>
        <fullName evidence="3">Nodule-specific cysteine-rich peptide L11</fullName>
    </submittedName>
</protein>
<dbReference type="AlphaFoldDB" id="A0A7T8DVC3"/>
<feature type="domain" description="Late nodulin" evidence="2">
    <location>
        <begin position="1"/>
        <end position="46"/>
    </location>
</feature>
<dbReference type="Pfam" id="PF07127">
    <property type="entry name" value="Nodulin_late"/>
    <property type="match status" value="1"/>
</dbReference>
<organism evidence="3">
    <name type="scientific">Lens culinaris</name>
    <name type="common">Lentil</name>
    <name type="synonym">Cicer lens</name>
    <dbReference type="NCBI Taxonomy" id="3864"/>
    <lineage>
        <taxon>Eukaryota</taxon>
        <taxon>Viridiplantae</taxon>
        <taxon>Streptophyta</taxon>
        <taxon>Embryophyta</taxon>
        <taxon>Tracheophyta</taxon>
        <taxon>Spermatophyta</taxon>
        <taxon>Magnoliopsida</taxon>
        <taxon>eudicotyledons</taxon>
        <taxon>Gunneridae</taxon>
        <taxon>Pentapetalae</taxon>
        <taxon>rosids</taxon>
        <taxon>fabids</taxon>
        <taxon>Fabales</taxon>
        <taxon>Fabaceae</taxon>
        <taxon>Papilionoideae</taxon>
        <taxon>50 kb inversion clade</taxon>
        <taxon>NPAAA clade</taxon>
        <taxon>Hologalegina</taxon>
        <taxon>IRL clade</taxon>
        <taxon>Fabeae</taxon>
        <taxon>Lens</taxon>
    </lineage>
</organism>
<dbReference type="InterPro" id="IPR009810">
    <property type="entry name" value="Nodulin_late_dom"/>
</dbReference>
<evidence type="ECO:0000256" key="1">
    <source>
        <dbReference type="SAM" id="SignalP"/>
    </source>
</evidence>
<evidence type="ECO:0000259" key="2">
    <source>
        <dbReference type="Pfam" id="PF07127"/>
    </source>
</evidence>
<feature type="chain" id="PRO_5031242629" evidence="1">
    <location>
        <begin position="18"/>
        <end position="52"/>
    </location>
</feature>
<sequence>MFVYALIVFLLLFLIEASKKTTLPCNSYYDCPRLFFHFAECADGCCVYWPID</sequence>